<evidence type="ECO:0000259" key="7">
    <source>
        <dbReference type="Pfam" id="PF00892"/>
    </source>
</evidence>
<dbReference type="PANTHER" id="PTHR32322">
    <property type="entry name" value="INNER MEMBRANE TRANSPORTER"/>
    <property type="match status" value="1"/>
</dbReference>
<dbReference type="InterPro" id="IPR000620">
    <property type="entry name" value="EamA_dom"/>
</dbReference>
<evidence type="ECO:0000256" key="4">
    <source>
        <dbReference type="ARBA" id="ARBA00022989"/>
    </source>
</evidence>
<name>C5BLR5_TERTT</name>
<dbReference type="SUPFAM" id="SSF103481">
    <property type="entry name" value="Multidrug resistance efflux transporter EmrE"/>
    <property type="match status" value="2"/>
</dbReference>
<keyword evidence="4 6" id="KW-1133">Transmembrane helix</keyword>
<feature type="transmembrane region" description="Helical" evidence="6">
    <location>
        <begin position="267"/>
        <end position="285"/>
    </location>
</feature>
<evidence type="ECO:0000313" key="8">
    <source>
        <dbReference type="EMBL" id="ACR14182.1"/>
    </source>
</evidence>
<feature type="transmembrane region" description="Helical" evidence="6">
    <location>
        <begin position="242"/>
        <end position="261"/>
    </location>
</feature>
<dbReference type="GO" id="GO:0016020">
    <property type="term" value="C:membrane"/>
    <property type="evidence" value="ECO:0007669"/>
    <property type="project" value="UniProtKB-SubCell"/>
</dbReference>
<comment type="similarity">
    <text evidence="2">Belongs to the EamA transporter family.</text>
</comment>
<feature type="domain" description="EamA" evidence="7">
    <location>
        <begin position="155"/>
        <end position="285"/>
    </location>
</feature>
<evidence type="ECO:0000256" key="1">
    <source>
        <dbReference type="ARBA" id="ARBA00004141"/>
    </source>
</evidence>
<dbReference type="EMBL" id="CP001614">
    <property type="protein sequence ID" value="ACR14182.1"/>
    <property type="molecule type" value="Genomic_DNA"/>
</dbReference>
<feature type="domain" description="EamA" evidence="7">
    <location>
        <begin position="8"/>
        <end position="142"/>
    </location>
</feature>
<dbReference type="InterPro" id="IPR037185">
    <property type="entry name" value="EmrE-like"/>
</dbReference>
<keyword evidence="5 6" id="KW-0472">Membrane</keyword>
<feature type="transmembrane region" description="Helical" evidence="6">
    <location>
        <begin position="215"/>
        <end position="235"/>
    </location>
</feature>
<feature type="transmembrane region" description="Helical" evidence="6">
    <location>
        <begin position="99"/>
        <end position="119"/>
    </location>
</feature>
<gene>
    <name evidence="8" type="ordered locus">TERTU_2583</name>
</gene>
<dbReference type="OrthoDB" id="5729944at2"/>
<evidence type="ECO:0000256" key="2">
    <source>
        <dbReference type="ARBA" id="ARBA00007362"/>
    </source>
</evidence>
<feature type="transmembrane region" description="Helical" evidence="6">
    <location>
        <begin position="154"/>
        <end position="173"/>
    </location>
</feature>
<dbReference type="Pfam" id="PF00892">
    <property type="entry name" value="EamA"/>
    <property type="match status" value="2"/>
</dbReference>
<reference evidence="8 9" key="1">
    <citation type="journal article" date="2009" name="PLoS ONE">
        <title>The complete genome of Teredinibacter turnerae T7901: an intracellular endosymbiont of marine wood-boring bivalves (shipworms).</title>
        <authorList>
            <person name="Yang J.C."/>
            <person name="Madupu R."/>
            <person name="Durkin A.S."/>
            <person name="Ekborg N.A."/>
            <person name="Pedamallu C.S."/>
            <person name="Hostetler J.B."/>
            <person name="Radune D."/>
            <person name="Toms B.S."/>
            <person name="Henrissat B."/>
            <person name="Coutinho P.M."/>
            <person name="Schwarz S."/>
            <person name="Field L."/>
            <person name="Trindade-Silva A.E."/>
            <person name="Soares C.A.G."/>
            <person name="Elshahawi S."/>
            <person name="Hanora A."/>
            <person name="Schmidt E.W."/>
            <person name="Haygood M.G."/>
            <person name="Posfai J."/>
            <person name="Benner J."/>
            <person name="Madinger C."/>
            <person name="Nove J."/>
            <person name="Anton B."/>
            <person name="Chaudhary K."/>
            <person name="Foster J."/>
            <person name="Holman A."/>
            <person name="Kumar S."/>
            <person name="Lessard P.A."/>
            <person name="Luyten Y.A."/>
            <person name="Slatko B."/>
            <person name="Wood N."/>
            <person name="Wu B."/>
            <person name="Teplitski M."/>
            <person name="Mougous J.D."/>
            <person name="Ward N."/>
            <person name="Eisen J.A."/>
            <person name="Badger J.H."/>
            <person name="Distel D.L."/>
        </authorList>
    </citation>
    <scope>NUCLEOTIDE SEQUENCE [LARGE SCALE GENOMIC DNA]</scope>
    <source>
        <strain evidence="9">ATCC 39867 / T7901</strain>
    </source>
</reference>
<evidence type="ECO:0000256" key="3">
    <source>
        <dbReference type="ARBA" id="ARBA00022692"/>
    </source>
</evidence>
<dbReference type="Proteomes" id="UP000009080">
    <property type="component" value="Chromosome"/>
</dbReference>
<feature type="transmembrane region" description="Helical" evidence="6">
    <location>
        <begin position="35"/>
        <end position="55"/>
    </location>
</feature>
<organism evidence="8 9">
    <name type="scientific">Teredinibacter turnerae (strain ATCC 39867 / T7901)</name>
    <dbReference type="NCBI Taxonomy" id="377629"/>
    <lineage>
        <taxon>Bacteria</taxon>
        <taxon>Pseudomonadati</taxon>
        <taxon>Pseudomonadota</taxon>
        <taxon>Gammaproteobacteria</taxon>
        <taxon>Cellvibrionales</taxon>
        <taxon>Cellvibrionaceae</taxon>
        <taxon>Teredinibacter</taxon>
    </lineage>
</organism>
<sequence length="292" mass="31829">MIPSDKKSLVYALLAVLCWSTVATAFKLALDQQSRFQLLLSANLVSVFVLAAVLAAQQKLIPALTQWRSWPTACASAAINPAIYYLILFQAYELLPAQVAQPINYTWAITLSLGALVVLRQRLVWRDLLGILLGYAGVVVISVAGWQAGLDVPLFGVGLALLSTLLWAGYWLLNARDSREPVQGLLQNFLLALPLTGAAWWIFDGHWVAESRALLSAAYVGVFEMGIAFLFWLLALKHAKRASSVAGLIFISPFLSLFFIHTVLGEPVGWLTIVGLGLLVLGLLLKQSTSKL</sequence>
<evidence type="ECO:0000256" key="5">
    <source>
        <dbReference type="ARBA" id="ARBA00023136"/>
    </source>
</evidence>
<dbReference type="HOGENOM" id="CLU_064680_1_0_6"/>
<dbReference type="InterPro" id="IPR050638">
    <property type="entry name" value="AA-Vitamin_Transporters"/>
</dbReference>
<dbReference type="eggNOG" id="COG0697">
    <property type="taxonomic scope" value="Bacteria"/>
</dbReference>
<evidence type="ECO:0000256" key="6">
    <source>
        <dbReference type="SAM" id="Phobius"/>
    </source>
</evidence>
<proteinExistence type="inferred from homology"/>
<evidence type="ECO:0000313" key="9">
    <source>
        <dbReference type="Proteomes" id="UP000009080"/>
    </source>
</evidence>
<keyword evidence="3 6" id="KW-0812">Transmembrane</keyword>
<dbReference type="KEGG" id="ttu:TERTU_2583"/>
<accession>C5BLR5</accession>
<keyword evidence="9" id="KW-1185">Reference proteome</keyword>
<dbReference type="PANTHER" id="PTHR32322:SF2">
    <property type="entry name" value="EAMA DOMAIN-CONTAINING PROTEIN"/>
    <property type="match status" value="1"/>
</dbReference>
<feature type="transmembrane region" description="Helical" evidence="6">
    <location>
        <begin position="185"/>
        <end position="203"/>
    </location>
</feature>
<dbReference type="RefSeq" id="WP_015820298.1">
    <property type="nucleotide sequence ID" value="NC_012997.1"/>
</dbReference>
<dbReference type="AlphaFoldDB" id="C5BLR5"/>
<feature type="transmembrane region" description="Helical" evidence="6">
    <location>
        <begin position="128"/>
        <end position="148"/>
    </location>
</feature>
<feature type="transmembrane region" description="Helical" evidence="6">
    <location>
        <begin position="67"/>
        <end position="87"/>
    </location>
</feature>
<comment type="subcellular location">
    <subcellularLocation>
        <location evidence="1">Membrane</location>
        <topology evidence="1">Multi-pass membrane protein</topology>
    </subcellularLocation>
</comment>
<protein>
    <submittedName>
        <fullName evidence="8">Membrane protein</fullName>
    </submittedName>
</protein>
<dbReference type="STRING" id="377629.TERTU_2583"/>